<evidence type="ECO:0000256" key="1">
    <source>
        <dbReference type="SAM" id="MobiDB-lite"/>
    </source>
</evidence>
<protein>
    <submittedName>
        <fullName evidence="2">Uncharacterized protein</fullName>
    </submittedName>
</protein>
<name>K1PZY5_MAGGI</name>
<sequence>MSLESTTSEESTTSSREGQDEPWYREAVNSSSSELEEGENHVTGTIRRKPRQAVKRARDQENRNTPESNAADSPMRSRPVKNVISEIGTKMHVSHKSQESPKKIREAFSVHPFLSESDINSEGEATKTYTFSADHISRSVIPGEVVPTAFAKTNINTKESQIY</sequence>
<proteinExistence type="predicted"/>
<dbReference type="InParanoid" id="K1PZY5"/>
<reference evidence="2" key="1">
    <citation type="journal article" date="2012" name="Nature">
        <title>The oyster genome reveals stress adaptation and complexity of shell formation.</title>
        <authorList>
            <person name="Zhang G."/>
            <person name="Fang X."/>
            <person name="Guo X."/>
            <person name="Li L."/>
            <person name="Luo R."/>
            <person name="Xu F."/>
            <person name="Yang P."/>
            <person name="Zhang L."/>
            <person name="Wang X."/>
            <person name="Qi H."/>
            <person name="Xiong Z."/>
            <person name="Que H."/>
            <person name="Xie Y."/>
            <person name="Holland P.W."/>
            <person name="Paps J."/>
            <person name="Zhu Y."/>
            <person name="Wu F."/>
            <person name="Chen Y."/>
            <person name="Wang J."/>
            <person name="Peng C."/>
            <person name="Meng J."/>
            <person name="Yang L."/>
            <person name="Liu J."/>
            <person name="Wen B."/>
            <person name="Zhang N."/>
            <person name="Huang Z."/>
            <person name="Zhu Q."/>
            <person name="Feng Y."/>
            <person name="Mount A."/>
            <person name="Hedgecock D."/>
            <person name="Xu Z."/>
            <person name="Liu Y."/>
            <person name="Domazet-Loso T."/>
            <person name="Du Y."/>
            <person name="Sun X."/>
            <person name="Zhang S."/>
            <person name="Liu B."/>
            <person name="Cheng P."/>
            <person name="Jiang X."/>
            <person name="Li J."/>
            <person name="Fan D."/>
            <person name="Wang W."/>
            <person name="Fu W."/>
            <person name="Wang T."/>
            <person name="Wang B."/>
            <person name="Zhang J."/>
            <person name="Peng Z."/>
            <person name="Li Y."/>
            <person name="Li N."/>
            <person name="Wang J."/>
            <person name="Chen M."/>
            <person name="He Y."/>
            <person name="Tan F."/>
            <person name="Song X."/>
            <person name="Zheng Q."/>
            <person name="Huang R."/>
            <person name="Yang H."/>
            <person name="Du X."/>
            <person name="Chen L."/>
            <person name="Yang M."/>
            <person name="Gaffney P.M."/>
            <person name="Wang S."/>
            <person name="Luo L."/>
            <person name="She Z."/>
            <person name="Ming Y."/>
            <person name="Huang W."/>
            <person name="Zhang S."/>
            <person name="Huang B."/>
            <person name="Zhang Y."/>
            <person name="Qu T."/>
            <person name="Ni P."/>
            <person name="Miao G."/>
            <person name="Wang J."/>
            <person name="Wang Q."/>
            <person name="Steinberg C.E."/>
            <person name="Wang H."/>
            <person name="Li N."/>
            <person name="Qian L."/>
            <person name="Zhang G."/>
            <person name="Li Y."/>
            <person name="Yang H."/>
            <person name="Liu X."/>
            <person name="Wang J."/>
            <person name="Yin Y."/>
            <person name="Wang J."/>
        </authorList>
    </citation>
    <scope>NUCLEOTIDE SEQUENCE [LARGE SCALE GENOMIC DNA]</scope>
    <source>
        <strain evidence="2">05x7-T-G4-1.051#20</strain>
    </source>
</reference>
<evidence type="ECO:0000313" key="2">
    <source>
        <dbReference type="EMBL" id="EKC22115.1"/>
    </source>
</evidence>
<dbReference type="EMBL" id="JH818558">
    <property type="protein sequence ID" value="EKC22115.1"/>
    <property type="molecule type" value="Genomic_DNA"/>
</dbReference>
<dbReference type="HOGENOM" id="CLU_1628646_0_0_1"/>
<organism evidence="2">
    <name type="scientific">Magallana gigas</name>
    <name type="common">Pacific oyster</name>
    <name type="synonym">Crassostrea gigas</name>
    <dbReference type="NCBI Taxonomy" id="29159"/>
    <lineage>
        <taxon>Eukaryota</taxon>
        <taxon>Metazoa</taxon>
        <taxon>Spiralia</taxon>
        <taxon>Lophotrochozoa</taxon>
        <taxon>Mollusca</taxon>
        <taxon>Bivalvia</taxon>
        <taxon>Autobranchia</taxon>
        <taxon>Pteriomorphia</taxon>
        <taxon>Ostreida</taxon>
        <taxon>Ostreoidea</taxon>
        <taxon>Ostreidae</taxon>
        <taxon>Magallana</taxon>
    </lineage>
</organism>
<gene>
    <name evidence="2" type="ORF">CGI_10002771</name>
</gene>
<feature type="region of interest" description="Disordered" evidence="1">
    <location>
        <begin position="1"/>
        <end position="80"/>
    </location>
</feature>
<accession>K1PZY5</accession>
<feature type="compositionally biased region" description="Low complexity" evidence="1">
    <location>
        <begin position="1"/>
        <end position="16"/>
    </location>
</feature>
<dbReference type="AlphaFoldDB" id="K1PZY5"/>
<feature type="compositionally biased region" description="Basic residues" evidence="1">
    <location>
        <begin position="46"/>
        <end position="55"/>
    </location>
</feature>